<dbReference type="Proteomes" id="UP000693672">
    <property type="component" value="Unassembled WGS sequence"/>
</dbReference>
<dbReference type="EMBL" id="CAJVAS010000004">
    <property type="protein sequence ID" value="CAG7612198.1"/>
    <property type="molecule type" value="Genomic_DNA"/>
</dbReference>
<reference evidence="1" key="1">
    <citation type="submission" date="2021-06" db="EMBL/GenBank/DDBJ databases">
        <authorList>
            <person name="Criscuolo A."/>
        </authorList>
    </citation>
    <scope>NUCLEOTIDE SEQUENCE</scope>
    <source>
        <strain evidence="1">CIP111600</strain>
    </source>
</reference>
<dbReference type="PANTHER" id="PTHR40084">
    <property type="entry name" value="PHOSPHOHYDROLASE, PHP FAMILY"/>
    <property type="match status" value="1"/>
</dbReference>
<organism evidence="1 2">
    <name type="scientific">Paenibacillus solanacearum</name>
    <dbReference type="NCBI Taxonomy" id="2048548"/>
    <lineage>
        <taxon>Bacteria</taxon>
        <taxon>Bacillati</taxon>
        <taxon>Bacillota</taxon>
        <taxon>Bacilli</taxon>
        <taxon>Bacillales</taxon>
        <taxon>Paenibacillaceae</taxon>
        <taxon>Paenibacillus</taxon>
    </lineage>
</organism>
<evidence type="ECO:0000313" key="2">
    <source>
        <dbReference type="Proteomes" id="UP000693672"/>
    </source>
</evidence>
<gene>
    <name evidence="1" type="ORF">PAESOLCIP111_01496</name>
</gene>
<protein>
    <recommendedName>
        <fullName evidence="3">TIGR00375 family protein</fullName>
    </recommendedName>
</protein>
<comment type="caution">
    <text evidence="1">The sequence shown here is derived from an EMBL/GenBank/DDBJ whole genome shotgun (WGS) entry which is preliminary data.</text>
</comment>
<evidence type="ECO:0008006" key="3">
    <source>
        <dbReference type="Google" id="ProtNLM"/>
    </source>
</evidence>
<sequence length="391" mass="44172">MEAYYADLHIHIGRTEEGQAVKISAANNLTFYNIAQEASERKGMDIVSIIDCHSPGVQREMTRYLDQGEMEELPGGGIRYHRTTILLGCEIEVRDPGYGTAHLLAYMPTLDIMREFTEWLKKHMKNVQLSSQRIYVTARELQREVTDRGGLLIPAHIFTPHKSMYGSGSTRMEHLLDLDAIAAVELGLSADSVMAGYISELDRYTFLTNSDAHSLPKIGREYNKLWLDKPSFEEFRKALAQEDGRKVLANYGLNPRLGKYHRTYCDKCGSILDEQDVTVVERCLYCGHTKIVRGVLDRIRSIADREEPWVPADRPPYYYQVPLEYIPKLGPKTFAKLIERFGTEMNLLHRASYEAIAETAGDAIALCLIQAREGTLELETGGGGKYGKVKS</sequence>
<dbReference type="RefSeq" id="WP_218091290.1">
    <property type="nucleotide sequence ID" value="NZ_CAJVAS010000004.1"/>
</dbReference>
<keyword evidence="2" id="KW-1185">Reference proteome</keyword>
<evidence type="ECO:0000313" key="1">
    <source>
        <dbReference type="EMBL" id="CAG7612198.1"/>
    </source>
</evidence>
<name>A0A916JZ98_9BACL</name>
<proteinExistence type="predicted"/>
<dbReference type="AlphaFoldDB" id="A0A916JZ98"/>
<dbReference type="CDD" id="cd19067">
    <property type="entry name" value="PfuEndoQ-like"/>
    <property type="match status" value="1"/>
</dbReference>
<accession>A0A916JZ98</accession>
<dbReference type="PANTHER" id="PTHR40084:SF1">
    <property type="entry name" value="PHOSPHOTRANSFERASE"/>
    <property type="match status" value="1"/>
</dbReference>